<dbReference type="GO" id="GO:0022857">
    <property type="term" value="F:transmembrane transporter activity"/>
    <property type="evidence" value="ECO:0007669"/>
    <property type="project" value="InterPro"/>
</dbReference>
<dbReference type="EMBL" id="KN294018">
    <property type="protein sequence ID" value="EEH37474.2"/>
    <property type="molecule type" value="Genomic_DNA"/>
</dbReference>
<dbReference type="Gene3D" id="1.20.1250.20">
    <property type="entry name" value="MFS general substrate transporter like domains"/>
    <property type="match status" value="1"/>
</dbReference>
<evidence type="ECO:0000256" key="6">
    <source>
        <dbReference type="SAM" id="Phobius"/>
    </source>
</evidence>
<reference evidence="8 9" key="1">
    <citation type="journal article" date="2011" name="PLoS Genet.">
        <title>Comparative genomic analysis of human fungal pathogens causing paracoccidioidomycosis.</title>
        <authorList>
            <person name="Desjardins C.A."/>
            <person name="Champion M.D."/>
            <person name="Holder J.W."/>
            <person name="Muszewska A."/>
            <person name="Goldberg J."/>
            <person name="Bailao A.M."/>
            <person name="Brigido M.M."/>
            <person name="Ferreira M.E."/>
            <person name="Garcia A.M."/>
            <person name="Grynberg M."/>
            <person name="Gujja S."/>
            <person name="Heiman D.I."/>
            <person name="Henn M.R."/>
            <person name="Kodira C.D."/>
            <person name="Leon-Narvaez H."/>
            <person name="Longo L.V."/>
            <person name="Ma L.J."/>
            <person name="Malavazi I."/>
            <person name="Matsuo A.L."/>
            <person name="Morais F.V."/>
            <person name="Pereira M."/>
            <person name="Rodriguez-Brito S."/>
            <person name="Sakthikumar S."/>
            <person name="Salem-Izacc S.M."/>
            <person name="Sykes S.M."/>
            <person name="Teixeira M.M."/>
            <person name="Vallejo M.C."/>
            <person name="Walter M.E."/>
            <person name="Yandava C."/>
            <person name="Young S."/>
            <person name="Zeng Q."/>
            <person name="Zucker J."/>
            <person name="Felipe M.S."/>
            <person name="Goldman G.H."/>
            <person name="Haas B.J."/>
            <person name="McEwen J.G."/>
            <person name="Nino-Vega G."/>
            <person name="Puccia R."/>
            <person name="San-Blas G."/>
            <person name="Soares C.M."/>
            <person name="Birren B.W."/>
            <person name="Cuomo C.A."/>
        </authorList>
    </citation>
    <scope>NUCLEOTIDE SEQUENCE [LARGE SCALE GENOMIC DNA]</scope>
    <source>
        <strain evidence="9">ATCC MYA-826 / Pb01</strain>
    </source>
</reference>
<protein>
    <submittedName>
        <fullName evidence="8">Caffeine resistance protein</fullName>
    </submittedName>
</protein>
<evidence type="ECO:0000256" key="4">
    <source>
        <dbReference type="ARBA" id="ARBA00023136"/>
    </source>
</evidence>
<dbReference type="GeneID" id="9093478"/>
<dbReference type="HOGENOM" id="CLU_008455_11_6_1"/>
<comment type="subcellular location">
    <subcellularLocation>
        <location evidence="1">Membrane</location>
        <topology evidence="1">Multi-pass membrane protein</topology>
    </subcellularLocation>
</comment>
<dbReference type="KEGG" id="pbl:PAAG_07892"/>
<feature type="transmembrane region" description="Helical" evidence="6">
    <location>
        <begin position="502"/>
        <end position="522"/>
    </location>
</feature>
<feature type="compositionally biased region" description="Basic and acidic residues" evidence="5">
    <location>
        <begin position="552"/>
        <end position="580"/>
    </location>
</feature>
<name>C1HAR3_PARBA</name>
<feature type="transmembrane region" description="Helical" evidence="6">
    <location>
        <begin position="254"/>
        <end position="273"/>
    </location>
</feature>
<proteinExistence type="predicted"/>
<gene>
    <name evidence="8" type="ORF">PAAG_07892</name>
</gene>
<dbReference type="AlphaFoldDB" id="C1HAR3"/>
<keyword evidence="2 6" id="KW-0812">Transmembrane</keyword>
<feature type="compositionally biased region" description="Low complexity" evidence="5">
    <location>
        <begin position="60"/>
        <end position="72"/>
    </location>
</feature>
<feature type="compositionally biased region" description="Polar residues" evidence="5">
    <location>
        <begin position="21"/>
        <end position="30"/>
    </location>
</feature>
<feature type="domain" description="Major facilitator superfamily (MFS) profile" evidence="7">
    <location>
        <begin position="94"/>
        <end position="528"/>
    </location>
</feature>
<keyword evidence="4 6" id="KW-0472">Membrane</keyword>
<evidence type="ECO:0000256" key="2">
    <source>
        <dbReference type="ARBA" id="ARBA00022692"/>
    </source>
</evidence>
<dbReference type="PROSITE" id="PS50850">
    <property type="entry name" value="MFS"/>
    <property type="match status" value="1"/>
</dbReference>
<dbReference type="SUPFAM" id="SSF103473">
    <property type="entry name" value="MFS general substrate transporter"/>
    <property type="match status" value="1"/>
</dbReference>
<dbReference type="CDD" id="cd17323">
    <property type="entry name" value="MFS_Tpo1_MDR_like"/>
    <property type="match status" value="1"/>
</dbReference>
<keyword evidence="3 6" id="KW-1133">Transmembrane helix</keyword>
<feature type="region of interest" description="Disordered" evidence="5">
    <location>
        <begin position="1"/>
        <end position="37"/>
    </location>
</feature>
<dbReference type="GO" id="GO:0005886">
    <property type="term" value="C:plasma membrane"/>
    <property type="evidence" value="ECO:0007669"/>
    <property type="project" value="TreeGrafter"/>
</dbReference>
<dbReference type="eggNOG" id="KOG0255">
    <property type="taxonomic scope" value="Eukaryota"/>
</dbReference>
<evidence type="ECO:0000313" key="8">
    <source>
        <dbReference type="EMBL" id="EEH37474.2"/>
    </source>
</evidence>
<dbReference type="Pfam" id="PF07690">
    <property type="entry name" value="MFS_1"/>
    <property type="match status" value="1"/>
</dbReference>
<dbReference type="OrthoDB" id="3365399at2759"/>
<dbReference type="Proteomes" id="UP000002059">
    <property type="component" value="Partially assembled WGS sequence"/>
</dbReference>
<dbReference type="InterPro" id="IPR020846">
    <property type="entry name" value="MFS_dom"/>
</dbReference>
<dbReference type="PANTHER" id="PTHR23502:SF12">
    <property type="entry name" value="MULTIDRUG TRANSPORTER, PUTATIVE (AFU_ORTHOLOGUE AFUA_1G06440)-RELATED"/>
    <property type="match status" value="1"/>
</dbReference>
<dbReference type="VEuPathDB" id="FungiDB:PAAG_07892"/>
<dbReference type="InterPro" id="IPR036259">
    <property type="entry name" value="MFS_trans_sf"/>
</dbReference>
<feature type="transmembrane region" description="Helical" evidence="6">
    <location>
        <begin position="434"/>
        <end position="456"/>
    </location>
</feature>
<evidence type="ECO:0000259" key="7">
    <source>
        <dbReference type="PROSITE" id="PS50850"/>
    </source>
</evidence>
<feature type="transmembrane region" description="Helical" evidence="6">
    <location>
        <begin position="407"/>
        <end position="428"/>
    </location>
</feature>
<dbReference type="InterPro" id="IPR011701">
    <property type="entry name" value="MFS"/>
</dbReference>
<evidence type="ECO:0000256" key="3">
    <source>
        <dbReference type="ARBA" id="ARBA00022989"/>
    </source>
</evidence>
<feature type="transmembrane region" description="Helical" evidence="6">
    <location>
        <begin position="169"/>
        <end position="196"/>
    </location>
</feature>
<evidence type="ECO:0000256" key="5">
    <source>
        <dbReference type="SAM" id="MobiDB-lite"/>
    </source>
</evidence>
<feature type="transmembrane region" description="Helical" evidence="6">
    <location>
        <begin position="330"/>
        <end position="354"/>
    </location>
</feature>
<dbReference type="FunFam" id="1.20.1250.20:FF:000011">
    <property type="entry name" value="MFS multidrug transporter, putative"/>
    <property type="match status" value="1"/>
</dbReference>
<accession>C1HAR3</accession>
<dbReference type="PANTHER" id="PTHR23502">
    <property type="entry name" value="MAJOR FACILITATOR SUPERFAMILY"/>
    <property type="match status" value="1"/>
</dbReference>
<dbReference type="GO" id="GO:0042908">
    <property type="term" value="P:xenobiotic transport"/>
    <property type="evidence" value="ECO:0007669"/>
    <property type="project" value="UniProtKB-ARBA"/>
</dbReference>
<dbReference type="OMA" id="WSRYDQK"/>
<evidence type="ECO:0000256" key="1">
    <source>
        <dbReference type="ARBA" id="ARBA00004141"/>
    </source>
</evidence>
<sequence length="580" mass="63650">MADPEKWSSTPPLKLRESQHRVSASSSAKTASEHSLEIAIDDPDKIITPQISRASQPPVSTKITSIGTTGTSDPHFEVDWEDEHDPANPRNFRLRSKAMMIGSLSWSTFTVIHYSTSYTAGLTEIAKEFGTSEIIVTLGLTFYLVGLAVGSVILAPLSEMYGRKPVSITSMSLFMILIIPCGVCKSVAVLIAMRFLGAIAGSAMVSSAPGSVADLVDDEHRALAFSIWSIGPLNGPVFGPIIGGYVTQYLGWRWTNWLSMIFAGIALALLCFVKETYTPVLLQKKARRLRAETGDSRWWSRYDYRASLIEVLKVNLSRPFAMAVLEPICIFWNFYIAVVYGILYLCFVAYPIVFRQIRGWAVGESGLAFLGIGVGSLITVAVEPLLRRMINRHKMDPETGKVPPESMVSVVCIAAVLIPAGELWFAWTCAPKEIHWIAPILAGMPFGAGNTAVFIYASNYLTFSYGVYAASAMAGNSVIRSTLGGVLPLVGPALYKKIGPNWAGTLLGLLEVMIIPIPFVFYKYGYKIRMKSALIRTMQEDKRKLDGKRRTRDANIGKNQNREEAEKDGGGGVLVHKEEV</sequence>
<dbReference type="GO" id="GO:0140115">
    <property type="term" value="P:export across plasma membrane"/>
    <property type="evidence" value="ECO:0007669"/>
    <property type="project" value="UniProtKB-ARBA"/>
</dbReference>
<dbReference type="InterPro" id="IPR005829">
    <property type="entry name" value="Sugar_transporter_CS"/>
</dbReference>
<evidence type="ECO:0000313" key="9">
    <source>
        <dbReference type="Proteomes" id="UP000002059"/>
    </source>
</evidence>
<feature type="region of interest" description="Disordered" evidence="5">
    <location>
        <begin position="53"/>
        <end position="72"/>
    </location>
</feature>
<feature type="region of interest" description="Disordered" evidence="5">
    <location>
        <begin position="544"/>
        <end position="580"/>
    </location>
</feature>
<feature type="transmembrane region" description="Helical" evidence="6">
    <location>
        <begin position="134"/>
        <end position="157"/>
    </location>
</feature>
<feature type="transmembrane region" description="Helical" evidence="6">
    <location>
        <begin position="468"/>
        <end position="490"/>
    </location>
</feature>
<keyword evidence="9" id="KW-1185">Reference proteome</keyword>
<organism evidence="8 9">
    <name type="scientific">Paracoccidioides lutzii (strain ATCC MYA-826 / Pb01)</name>
    <name type="common">Paracoccidioides brasiliensis</name>
    <dbReference type="NCBI Taxonomy" id="502779"/>
    <lineage>
        <taxon>Eukaryota</taxon>
        <taxon>Fungi</taxon>
        <taxon>Dikarya</taxon>
        <taxon>Ascomycota</taxon>
        <taxon>Pezizomycotina</taxon>
        <taxon>Eurotiomycetes</taxon>
        <taxon>Eurotiomycetidae</taxon>
        <taxon>Onygenales</taxon>
        <taxon>Ajellomycetaceae</taxon>
        <taxon>Paracoccidioides</taxon>
    </lineage>
</organism>
<dbReference type="PROSITE" id="PS00216">
    <property type="entry name" value="SUGAR_TRANSPORT_1"/>
    <property type="match status" value="1"/>
</dbReference>
<feature type="transmembrane region" description="Helical" evidence="6">
    <location>
        <begin position="366"/>
        <end position="386"/>
    </location>
</feature>
<dbReference type="RefSeq" id="XP_002790203.2">
    <property type="nucleotide sequence ID" value="XM_002790157.2"/>
</dbReference>